<proteinExistence type="predicted"/>
<organism evidence="1 2">
    <name type="scientific">Cichorium intybus</name>
    <name type="common">Chicory</name>
    <dbReference type="NCBI Taxonomy" id="13427"/>
    <lineage>
        <taxon>Eukaryota</taxon>
        <taxon>Viridiplantae</taxon>
        <taxon>Streptophyta</taxon>
        <taxon>Embryophyta</taxon>
        <taxon>Tracheophyta</taxon>
        <taxon>Spermatophyta</taxon>
        <taxon>Magnoliopsida</taxon>
        <taxon>eudicotyledons</taxon>
        <taxon>Gunneridae</taxon>
        <taxon>Pentapetalae</taxon>
        <taxon>asterids</taxon>
        <taxon>campanulids</taxon>
        <taxon>Asterales</taxon>
        <taxon>Asteraceae</taxon>
        <taxon>Cichorioideae</taxon>
        <taxon>Cichorieae</taxon>
        <taxon>Cichoriinae</taxon>
        <taxon>Cichorium</taxon>
    </lineage>
</organism>
<dbReference type="Proteomes" id="UP001055811">
    <property type="component" value="Linkage Group LG03"/>
</dbReference>
<evidence type="ECO:0000313" key="1">
    <source>
        <dbReference type="EMBL" id="KAI3764907.1"/>
    </source>
</evidence>
<accession>A0ACB9F2L8</accession>
<comment type="caution">
    <text evidence="1">The sequence shown here is derived from an EMBL/GenBank/DDBJ whole genome shotgun (WGS) entry which is preliminary data.</text>
</comment>
<gene>
    <name evidence="1" type="ORF">L2E82_14924</name>
</gene>
<keyword evidence="2" id="KW-1185">Reference proteome</keyword>
<sequence length="67" mass="7969">MAAASSREEEEESWRRKEERKFKAHQSQGAHNFPSSVQWIRPVRLNGYVIGQFAKRNRKQEVVIREN</sequence>
<reference evidence="2" key="1">
    <citation type="journal article" date="2022" name="Mol. Ecol. Resour.">
        <title>The genomes of chicory, endive, great burdock and yacon provide insights into Asteraceae palaeo-polyploidization history and plant inulin production.</title>
        <authorList>
            <person name="Fan W."/>
            <person name="Wang S."/>
            <person name="Wang H."/>
            <person name="Wang A."/>
            <person name="Jiang F."/>
            <person name="Liu H."/>
            <person name="Zhao H."/>
            <person name="Xu D."/>
            <person name="Zhang Y."/>
        </authorList>
    </citation>
    <scope>NUCLEOTIDE SEQUENCE [LARGE SCALE GENOMIC DNA]</scope>
    <source>
        <strain evidence="2">cv. Punajuju</strain>
    </source>
</reference>
<dbReference type="EMBL" id="CM042011">
    <property type="protein sequence ID" value="KAI3764907.1"/>
    <property type="molecule type" value="Genomic_DNA"/>
</dbReference>
<protein>
    <submittedName>
        <fullName evidence="1">Uncharacterized protein</fullName>
    </submittedName>
</protein>
<evidence type="ECO:0000313" key="2">
    <source>
        <dbReference type="Proteomes" id="UP001055811"/>
    </source>
</evidence>
<name>A0ACB9F2L8_CICIN</name>
<reference evidence="1 2" key="2">
    <citation type="journal article" date="2022" name="Mol. Ecol. Resour.">
        <title>The genomes of chicory, endive, great burdock and yacon provide insights into Asteraceae paleo-polyploidization history and plant inulin production.</title>
        <authorList>
            <person name="Fan W."/>
            <person name="Wang S."/>
            <person name="Wang H."/>
            <person name="Wang A."/>
            <person name="Jiang F."/>
            <person name="Liu H."/>
            <person name="Zhao H."/>
            <person name="Xu D."/>
            <person name="Zhang Y."/>
        </authorList>
    </citation>
    <scope>NUCLEOTIDE SEQUENCE [LARGE SCALE GENOMIC DNA]</scope>
    <source>
        <strain evidence="2">cv. Punajuju</strain>
        <tissue evidence="1">Leaves</tissue>
    </source>
</reference>